<dbReference type="Gene3D" id="2.60.40.2020">
    <property type="match status" value="1"/>
</dbReference>
<evidence type="ECO:0000259" key="4">
    <source>
        <dbReference type="Pfam" id="PF09394"/>
    </source>
</evidence>
<keyword evidence="2" id="KW-0789">Thiol protease inhibitor</keyword>
<proteinExistence type="predicted"/>
<evidence type="ECO:0000256" key="1">
    <source>
        <dbReference type="ARBA" id="ARBA00022690"/>
    </source>
</evidence>
<sequence length="144" mass="14655">MRTPLLMVVFGLALAAGGPSAVAVAAPAPALPNLVVPVAEPMVVGTDANGTAVTLSSGNELVVALPDNPSTGYRWQVGETDENVLHQEGEPQFRPNPGDLLGTGPGTSVWAFTAANPGTVRLSMVSVRPGSAPAQEFTLNVTVN</sequence>
<keyword evidence="3" id="KW-0732">Signal</keyword>
<dbReference type="GO" id="GO:0004869">
    <property type="term" value="F:cysteine-type endopeptidase inhibitor activity"/>
    <property type="evidence" value="ECO:0007669"/>
    <property type="project" value="UniProtKB-KW"/>
</dbReference>
<dbReference type="RefSeq" id="WP_169814325.1">
    <property type="nucleotide sequence ID" value="NZ_QQAZ01000017.1"/>
</dbReference>
<dbReference type="STRING" id="1210089.GCA_001613165_05295"/>
<dbReference type="InterPro" id="IPR018990">
    <property type="entry name" value="Prot_inh_I42_chagasin"/>
</dbReference>
<feature type="domain" description="Proteinase inhibitor I42 chagasin" evidence="4">
    <location>
        <begin position="55"/>
        <end position="141"/>
    </location>
</feature>
<feature type="signal peptide" evidence="3">
    <location>
        <begin position="1"/>
        <end position="25"/>
    </location>
</feature>
<dbReference type="PANTHER" id="PTHR36530:SF1">
    <property type="entry name" value="AMOEBIASIN-1"/>
    <property type="match status" value="1"/>
</dbReference>
<keyword evidence="1" id="KW-0646">Protease inhibitor</keyword>
<organism evidence="5 6">
    <name type="scientific">Nocardia mexicana</name>
    <dbReference type="NCBI Taxonomy" id="279262"/>
    <lineage>
        <taxon>Bacteria</taxon>
        <taxon>Bacillati</taxon>
        <taxon>Actinomycetota</taxon>
        <taxon>Actinomycetes</taxon>
        <taxon>Mycobacteriales</taxon>
        <taxon>Nocardiaceae</taxon>
        <taxon>Nocardia</taxon>
    </lineage>
</organism>
<evidence type="ECO:0000313" key="6">
    <source>
        <dbReference type="Proteomes" id="UP000255355"/>
    </source>
</evidence>
<evidence type="ECO:0000256" key="3">
    <source>
        <dbReference type="SAM" id="SignalP"/>
    </source>
</evidence>
<dbReference type="SUPFAM" id="SSF141066">
    <property type="entry name" value="ICP-like"/>
    <property type="match status" value="1"/>
</dbReference>
<dbReference type="Pfam" id="PF09394">
    <property type="entry name" value="Inhibitor_I42"/>
    <property type="match status" value="1"/>
</dbReference>
<dbReference type="Proteomes" id="UP000255355">
    <property type="component" value="Unassembled WGS sequence"/>
</dbReference>
<dbReference type="InterPro" id="IPR036331">
    <property type="entry name" value="Chagasin-like_sf"/>
</dbReference>
<comment type="caution">
    <text evidence="5">The sequence shown here is derived from an EMBL/GenBank/DDBJ whole genome shotgun (WGS) entry which is preliminary data.</text>
</comment>
<dbReference type="EMBL" id="QQAZ01000017">
    <property type="protein sequence ID" value="RDI44474.1"/>
    <property type="molecule type" value="Genomic_DNA"/>
</dbReference>
<accession>A0A370GPR4</accession>
<dbReference type="AlphaFoldDB" id="A0A370GPR4"/>
<dbReference type="PANTHER" id="PTHR36530">
    <property type="entry name" value="INHIBITOR OF CYSTEINE PEPTIDASE"/>
    <property type="match status" value="1"/>
</dbReference>
<dbReference type="InterPro" id="IPR052781">
    <property type="entry name" value="Cys_protease_inhibitor_I42"/>
</dbReference>
<reference evidence="5 6" key="1">
    <citation type="submission" date="2018-07" db="EMBL/GenBank/DDBJ databases">
        <title>Genomic Encyclopedia of Type Strains, Phase IV (KMG-IV): sequencing the most valuable type-strain genomes for metagenomic binning, comparative biology and taxonomic classification.</title>
        <authorList>
            <person name="Goeker M."/>
        </authorList>
    </citation>
    <scope>NUCLEOTIDE SEQUENCE [LARGE SCALE GENOMIC DNA]</scope>
    <source>
        <strain evidence="5 6">DSM 44952</strain>
    </source>
</reference>
<protein>
    <submittedName>
        <fullName evidence="5">Inhibitor of cysteine peptidase</fullName>
    </submittedName>
</protein>
<evidence type="ECO:0000256" key="2">
    <source>
        <dbReference type="ARBA" id="ARBA00022704"/>
    </source>
</evidence>
<name>A0A370GPR4_9NOCA</name>
<evidence type="ECO:0000313" key="5">
    <source>
        <dbReference type="EMBL" id="RDI44474.1"/>
    </source>
</evidence>
<gene>
    <name evidence="5" type="ORF">DFR68_11791</name>
</gene>
<feature type="chain" id="PRO_5016852983" evidence="3">
    <location>
        <begin position="26"/>
        <end position="144"/>
    </location>
</feature>
<keyword evidence="6" id="KW-1185">Reference proteome</keyword>